<evidence type="ECO:0000313" key="1">
    <source>
        <dbReference type="EMBL" id="RHH81964.1"/>
    </source>
</evidence>
<proteinExistence type="predicted"/>
<dbReference type="RefSeq" id="WP_220432939.1">
    <property type="nucleotide sequence ID" value="NZ_QRKB01000021.1"/>
</dbReference>
<comment type="caution">
    <text evidence="1">The sequence shown here is derived from an EMBL/GenBank/DDBJ whole genome shotgun (WGS) entry which is preliminary data.</text>
</comment>
<dbReference type="EMBL" id="QRKB01000021">
    <property type="protein sequence ID" value="RHH81964.1"/>
    <property type="molecule type" value="Genomic_DNA"/>
</dbReference>
<protein>
    <submittedName>
        <fullName evidence="1">Uncharacterized protein</fullName>
    </submittedName>
</protein>
<feature type="non-terminal residue" evidence="1">
    <location>
        <position position="1"/>
    </location>
</feature>
<name>A0A414Y7I5_9BACT</name>
<organism evidence="1 2">
    <name type="scientific">Segatella copri</name>
    <dbReference type="NCBI Taxonomy" id="165179"/>
    <lineage>
        <taxon>Bacteria</taxon>
        <taxon>Pseudomonadati</taxon>
        <taxon>Bacteroidota</taxon>
        <taxon>Bacteroidia</taxon>
        <taxon>Bacteroidales</taxon>
        <taxon>Prevotellaceae</taxon>
        <taxon>Segatella</taxon>
    </lineage>
</organism>
<evidence type="ECO:0000313" key="2">
    <source>
        <dbReference type="Proteomes" id="UP000284548"/>
    </source>
</evidence>
<sequence>ATLGTDTALSSNEQRFSQLKYRIEGKSFVIQRQFSDTYAKISDMKIQLELSEIVAGVNNDTITKCNALQKVYNLYKQDNNNVRVCQNLATLVPMCVMEYIIADKRGKLTVETLLNALKRDMSMTFRANNSEIGKAYDMLWNQLPYSAKSAITNSPWTLNEQGEKLKKGLDYLKALR</sequence>
<accession>A0A414Y7I5</accession>
<dbReference type="AlphaFoldDB" id="A0A414Y7I5"/>
<reference evidence="1 2" key="1">
    <citation type="submission" date="2018-08" db="EMBL/GenBank/DDBJ databases">
        <title>A genome reference for cultivated species of the human gut microbiota.</title>
        <authorList>
            <person name="Zou Y."/>
            <person name="Xue W."/>
            <person name="Luo G."/>
        </authorList>
    </citation>
    <scope>NUCLEOTIDE SEQUENCE [LARGE SCALE GENOMIC DNA]</scope>
    <source>
        <strain evidence="1 2">AM16-54</strain>
    </source>
</reference>
<dbReference type="Proteomes" id="UP000284548">
    <property type="component" value="Unassembled WGS sequence"/>
</dbReference>
<gene>
    <name evidence="1" type="ORF">DW192_08970</name>
</gene>